<dbReference type="OrthoDB" id="2428527at2759"/>
<dbReference type="PROSITE" id="PS50048">
    <property type="entry name" value="ZN2_CY6_FUNGAL_2"/>
    <property type="match status" value="1"/>
</dbReference>
<name>M3HS94_CANMX</name>
<evidence type="ECO:0000256" key="1">
    <source>
        <dbReference type="ARBA" id="ARBA00004123"/>
    </source>
</evidence>
<keyword evidence="5" id="KW-0238">DNA-binding</keyword>
<keyword evidence="11" id="KW-1185">Reference proteome</keyword>
<dbReference type="GO" id="GO:0008270">
    <property type="term" value="F:zinc ion binding"/>
    <property type="evidence" value="ECO:0007669"/>
    <property type="project" value="InterPro"/>
</dbReference>
<dbReference type="Proteomes" id="UP000011777">
    <property type="component" value="Unassembled WGS sequence"/>
</dbReference>
<dbReference type="GO" id="GO:0005634">
    <property type="term" value="C:nucleus"/>
    <property type="evidence" value="ECO:0007669"/>
    <property type="project" value="UniProtKB-SubCell"/>
</dbReference>
<dbReference type="InterPro" id="IPR051615">
    <property type="entry name" value="Transcr_Regulatory_Elem"/>
</dbReference>
<dbReference type="OMA" id="YMADHFI"/>
<protein>
    <recommendedName>
        <fullName evidence="9">Zn(2)-C6 fungal-type domain-containing protein</fullName>
    </recommendedName>
</protein>
<keyword evidence="7" id="KW-0539">Nucleus</keyword>
<dbReference type="HOGENOM" id="CLU_015811_1_0_1"/>
<dbReference type="GO" id="GO:0003677">
    <property type="term" value="F:DNA binding"/>
    <property type="evidence" value="ECO:0007669"/>
    <property type="project" value="UniProtKB-KW"/>
</dbReference>
<dbReference type="InterPro" id="IPR036864">
    <property type="entry name" value="Zn2-C6_fun-type_DNA-bd_sf"/>
</dbReference>
<dbReference type="PANTHER" id="PTHR31313:SF81">
    <property type="entry name" value="TY1 ENHANCER ACTIVATOR"/>
    <property type="match status" value="1"/>
</dbReference>
<evidence type="ECO:0000256" key="2">
    <source>
        <dbReference type="ARBA" id="ARBA00022723"/>
    </source>
</evidence>
<dbReference type="SUPFAM" id="SSF57701">
    <property type="entry name" value="Zn2/Cys6 DNA-binding domain"/>
    <property type="match status" value="1"/>
</dbReference>
<organism evidence="10 11">
    <name type="scientific">Candida maltosa (strain Xu316)</name>
    <name type="common">Yeast</name>
    <dbReference type="NCBI Taxonomy" id="1245528"/>
    <lineage>
        <taxon>Eukaryota</taxon>
        <taxon>Fungi</taxon>
        <taxon>Dikarya</taxon>
        <taxon>Ascomycota</taxon>
        <taxon>Saccharomycotina</taxon>
        <taxon>Pichiomycetes</taxon>
        <taxon>Debaryomycetaceae</taxon>
        <taxon>Candida/Lodderomyces clade</taxon>
        <taxon>Candida</taxon>
    </lineage>
</organism>
<feature type="region of interest" description="Disordered" evidence="8">
    <location>
        <begin position="587"/>
        <end position="618"/>
    </location>
</feature>
<dbReference type="AlphaFoldDB" id="M3HS94"/>
<dbReference type="Pfam" id="PF04082">
    <property type="entry name" value="Fungal_trans"/>
    <property type="match status" value="1"/>
</dbReference>
<dbReference type="eggNOG" id="ENOG502QTSE">
    <property type="taxonomic scope" value="Eukaryota"/>
</dbReference>
<evidence type="ECO:0000259" key="9">
    <source>
        <dbReference type="PROSITE" id="PS50048"/>
    </source>
</evidence>
<keyword evidence="2" id="KW-0479">Metal-binding</keyword>
<evidence type="ECO:0000313" key="10">
    <source>
        <dbReference type="EMBL" id="EMG50442.1"/>
    </source>
</evidence>
<evidence type="ECO:0000256" key="5">
    <source>
        <dbReference type="ARBA" id="ARBA00023125"/>
    </source>
</evidence>
<dbReference type="PROSITE" id="PS00463">
    <property type="entry name" value="ZN2_CY6_FUNGAL_1"/>
    <property type="match status" value="1"/>
</dbReference>
<dbReference type="Gene3D" id="4.10.240.10">
    <property type="entry name" value="Zn(2)-C6 fungal-type DNA-binding domain"/>
    <property type="match status" value="1"/>
</dbReference>
<evidence type="ECO:0000256" key="7">
    <source>
        <dbReference type="ARBA" id="ARBA00023242"/>
    </source>
</evidence>
<dbReference type="CDD" id="cd12148">
    <property type="entry name" value="fungal_TF_MHR"/>
    <property type="match status" value="1"/>
</dbReference>
<dbReference type="STRING" id="1245528.M3HS94"/>
<evidence type="ECO:0000256" key="3">
    <source>
        <dbReference type="ARBA" id="ARBA00022833"/>
    </source>
</evidence>
<dbReference type="Pfam" id="PF00172">
    <property type="entry name" value="Zn_clus"/>
    <property type="match status" value="1"/>
</dbReference>
<dbReference type="CDD" id="cd00067">
    <property type="entry name" value="GAL4"/>
    <property type="match status" value="1"/>
</dbReference>
<evidence type="ECO:0000256" key="4">
    <source>
        <dbReference type="ARBA" id="ARBA00023015"/>
    </source>
</evidence>
<dbReference type="PANTHER" id="PTHR31313">
    <property type="entry name" value="TY1 ENHANCER ACTIVATOR"/>
    <property type="match status" value="1"/>
</dbReference>
<keyword evidence="3" id="KW-0862">Zinc</keyword>
<sequence>MSTEEPKKKRSDAGTPRTAKRLSCQRCRVRKVKCSYDTPCTNCVKDNIECVQPIDLRSKRPKATQVIKLENKVNLLVKFINNFKDCPNIDAKNELISNTNLDELLNYDGISTSQPANNIIHDQHDEEGSGGISAVYGPTSVYGDAIMSNTLKSMTKTGKDNSIDTINKLRNDPDVIKCVQLFFRWQYPDHNMFIFRESFLVDFFTPKHNSLYCSKTLILSICALGARMSDDKAIYNKSKEYYQESKALLLSSMNHPSITSLQSFMLLSFYDTCNGHNSSGWMLSGCAIRMGFDLGFQLNPELWFVKSKNDVGEEDVAIRSRVYWGCYMADHFISLILGRPSILKMSDASIPETGDLPDLEWIDDFTYAGYLKQKGLDQDKPTSYISDPLNQIINLINISDNMLNDIFTKSDDANNEDLNLNSRWEKLFQYNKEITQWKRNLPKDLNWTRESLKASGENPTYSGIRYYYYILLLCLNRPFVGIENEENTNDELSPLSICLDAIDDLYESINRFQTQHGYRVCSIFIVYSSILSISILLLTNSRIQLVSEQKDRLHFFMSVLHGCSKTWKLAERSYNLIKEKIKHSPMKLENTAPATTSPSNNTLDKQSTAEVPTPLSSVGSITDQQQPFLFDDSIDFLGGPPVLMTADLFNEDWEALFPDYVFNSKN</sequence>
<keyword evidence="6" id="KW-0804">Transcription</keyword>
<dbReference type="SMART" id="SM00906">
    <property type="entry name" value="Fungal_trans"/>
    <property type="match status" value="1"/>
</dbReference>
<gene>
    <name evidence="10" type="ORF">G210_4436</name>
</gene>
<dbReference type="GO" id="GO:0000981">
    <property type="term" value="F:DNA-binding transcription factor activity, RNA polymerase II-specific"/>
    <property type="evidence" value="ECO:0007669"/>
    <property type="project" value="InterPro"/>
</dbReference>
<dbReference type="InterPro" id="IPR007219">
    <property type="entry name" value="XnlR_reg_dom"/>
</dbReference>
<evidence type="ECO:0000313" key="11">
    <source>
        <dbReference type="Proteomes" id="UP000011777"/>
    </source>
</evidence>
<comment type="caution">
    <text evidence="10">The sequence shown here is derived from an EMBL/GenBank/DDBJ whole genome shotgun (WGS) entry which is preliminary data.</text>
</comment>
<accession>M3HS94</accession>
<reference evidence="10 11" key="1">
    <citation type="submission" date="2013-02" db="EMBL/GenBank/DDBJ databases">
        <title>Genome sequence of Candida maltosa Xu316, a potential industrial strain for xylitol and ethanol production.</title>
        <authorList>
            <person name="Yu J."/>
            <person name="Wang Q."/>
            <person name="Geng X."/>
            <person name="Bao W."/>
            <person name="He P."/>
            <person name="Cai J."/>
        </authorList>
    </citation>
    <scope>NUCLEOTIDE SEQUENCE [LARGE SCALE GENOMIC DNA]</scope>
    <source>
        <strain evidence="11">Xu316</strain>
    </source>
</reference>
<proteinExistence type="predicted"/>
<dbReference type="EMBL" id="AOGT01000270">
    <property type="protein sequence ID" value="EMG50442.1"/>
    <property type="molecule type" value="Genomic_DNA"/>
</dbReference>
<keyword evidence="4" id="KW-0805">Transcription regulation</keyword>
<dbReference type="InterPro" id="IPR001138">
    <property type="entry name" value="Zn2Cys6_DnaBD"/>
</dbReference>
<comment type="subcellular location">
    <subcellularLocation>
        <location evidence="1">Nucleus</location>
    </subcellularLocation>
</comment>
<feature type="non-terminal residue" evidence="10">
    <location>
        <position position="1"/>
    </location>
</feature>
<dbReference type="GO" id="GO:0006351">
    <property type="term" value="P:DNA-templated transcription"/>
    <property type="evidence" value="ECO:0007669"/>
    <property type="project" value="InterPro"/>
</dbReference>
<evidence type="ECO:0000256" key="6">
    <source>
        <dbReference type="ARBA" id="ARBA00023163"/>
    </source>
</evidence>
<feature type="compositionally biased region" description="Polar residues" evidence="8">
    <location>
        <begin position="592"/>
        <end position="618"/>
    </location>
</feature>
<feature type="domain" description="Zn(2)-C6 fungal-type" evidence="9">
    <location>
        <begin position="23"/>
        <end position="52"/>
    </location>
</feature>
<dbReference type="SMART" id="SM00066">
    <property type="entry name" value="GAL4"/>
    <property type="match status" value="1"/>
</dbReference>
<evidence type="ECO:0000256" key="8">
    <source>
        <dbReference type="SAM" id="MobiDB-lite"/>
    </source>
</evidence>